<gene>
    <name evidence="1" type="ORF">ILYODFUR_024432</name>
</gene>
<accession>A0ABV0TLK6</accession>
<organism evidence="1 2">
    <name type="scientific">Ilyodon furcidens</name>
    <name type="common">goldbreast splitfin</name>
    <dbReference type="NCBI Taxonomy" id="33524"/>
    <lineage>
        <taxon>Eukaryota</taxon>
        <taxon>Metazoa</taxon>
        <taxon>Chordata</taxon>
        <taxon>Craniata</taxon>
        <taxon>Vertebrata</taxon>
        <taxon>Euteleostomi</taxon>
        <taxon>Actinopterygii</taxon>
        <taxon>Neopterygii</taxon>
        <taxon>Teleostei</taxon>
        <taxon>Neoteleostei</taxon>
        <taxon>Acanthomorphata</taxon>
        <taxon>Ovalentaria</taxon>
        <taxon>Atherinomorphae</taxon>
        <taxon>Cyprinodontiformes</taxon>
        <taxon>Goodeidae</taxon>
        <taxon>Ilyodon</taxon>
    </lineage>
</organism>
<dbReference type="EMBL" id="JAHRIQ010037647">
    <property type="protein sequence ID" value="MEQ2233701.1"/>
    <property type="molecule type" value="Genomic_DNA"/>
</dbReference>
<protein>
    <submittedName>
        <fullName evidence="1">Uncharacterized protein</fullName>
    </submittedName>
</protein>
<comment type="caution">
    <text evidence="1">The sequence shown here is derived from an EMBL/GenBank/DDBJ whole genome shotgun (WGS) entry which is preliminary data.</text>
</comment>
<reference evidence="1 2" key="1">
    <citation type="submission" date="2021-06" db="EMBL/GenBank/DDBJ databases">
        <authorList>
            <person name="Palmer J.M."/>
        </authorList>
    </citation>
    <scope>NUCLEOTIDE SEQUENCE [LARGE SCALE GENOMIC DNA]</scope>
    <source>
        <strain evidence="2">if_2019</strain>
        <tissue evidence="1">Muscle</tissue>
    </source>
</reference>
<evidence type="ECO:0000313" key="2">
    <source>
        <dbReference type="Proteomes" id="UP001482620"/>
    </source>
</evidence>
<dbReference type="Proteomes" id="UP001482620">
    <property type="component" value="Unassembled WGS sequence"/>
</dbReference>
<proteinExistence type="predicted"/>
<sequence length="116" mass="13542">MVYDEEKQAFKQVRAKRGGEKRRVDVSKDAKKSDIIQMAAALLIPNGRNREGALADYEVNLKDYQEVAVDDKITVGQLYNDSKLPIIRFYLKRRITSQTVKVKFCLHHFFKIKTFF</sequence>
<keyword evidence="2" id="KW-1185">Reference proteome</keyword>
<evidence type="ECO:0000313" key="1">
    <source>
        <dbReference type="EMBL" id="MEQ2233701.1"/>
    </source>
</evidence>
<name>A0ABV0TLK6_9TELE</name>